<organism evidence="1 2">
    <name type="scientific">Thalassospira mesophila</name>
    <dbReference type="NCBI Taxonomy" id="1293891"/>
    <lineage>
        <taxon>Bacteria</taxon>
        <taxon>Pseudomonadati</taxon>
        <taxon>Pseudomonadota</taxon>
        <taxon>Alphaproteobacteria</taxon>
        <taxon>Rhodospirillales</taxon>
        <taxon>Thalassospiraceae</taxon>
        <taxon>Thalassospira</taxon>
    </lineage>
</organism>
<dbReference type="AlphaFoldDB" id="A0A1Y2KV47"/>
<keyword evidence="2" id="KW-1185">Reference proteome</keyword>
<accession>A0A1Y2KV47</accession>
<protein>
    <submittedName>
        <fullName evidence="1">Uncharacterized protein</fullName>
    </submittedName>
</protein>
<name>A0A1Y2KV47_9PROT</name>
<gene>
    <name evidence="1" type="ORF">TMES_22030</name>
</gene>
<feature type="non-terminal residue" evidence="1">
    <location>
        <position position="130"/>
    </location>
</feature>
<proteinExistence type="predicted"/>
<sequence length="130" mass="12517">MSNFGSLAVSGNAAISNTTLVMSGNNLAVGETYTIVGAGGTGAYAITTASVVGTSGRGATTATVGKDLVVTITQTSGGYQSIGSQNGGVAGSLGATLDKINNSSSVQAVAFQNKVLAAINSLPTSQQGAA</sequence>
<dbReference type="EMBL" id="JFKA01000074">
    <property type="protein sequence ID" value="OSQ33750.1"/>
    <property type="molecule type" value="Genomic_DNA"/>
</dbReference>
<comment type="caution">
    <text evidence="1">The sequence shown here is derived from an EMBL/GenBank/DDBJ whole genome shotgun (WGS) entry which is preliminary data.</text>
</comment>
<dbReference type="Proteomes" id="UP000193391">
    <property type="component" value="Unassembled WGS sequence"/>
</dbReference>
<evidence type="ECO:0000313" key="2">
    <source>
        <dbReference type="Proteomes" id="UP000193391"/>
    </source>
</evidence>
<reference evidence="1 2" key="1">
    <citation type="submission" date="2014-03" db="EMBL/GenBank/DDBJ databases">
        <title>The draft genome sequence of Thalassospira mesophila JCM 18969.</title>
        <authorList>
            <person name="Lai Q."/>
            <person name="Shao Z."/>
        </authorList>
    </citation>
    <scope>NUCLEOTIDE SEQUENCE [LARGE SCALE GENOMIC DNA]</scope>
    <source>
        <strain evidence="1 2">JCM 18969</strain>
    </source>
</reference>
<evidence type="ECO:0000313" key="1">
    <source>
        <dbReference type="EMBL" id="OSQ33750.1"/>
    </source>
</evidence>